<accession>W7TPT2</accession>
<organism evidence="2 3">
    <name type="scientific">Nannochloropsis gaditana</name>
    <dbReference type="NCBI Taxonomy" id="72520"/>
    <lineage>
        <taxon>Eukaryota</taxon>
        <taxon>Sar</taxon>
        <taxon>Stramenopiles</taxon>
        <taxon>Ochrophyta</taxon>
        <taxon>Eustigmatophyceae</taxon>
        <taxon>Eustigmatales</taxon>
        <taxon>Monodopsidaceae</taxon>
        <taxon>Nannochloropsis</taxon>
    </lineage>
</organism>
<dbReference type="EMBL" id="AZIL01000177">
    <property type="protein sequence ID" value="EWM29125.1"/>
    <property type="molecule type" value="Genomic_DNA"/>
</dbReference>
<sequence length="506" mass="56082">MQVQTVSPSPTSIVMDYRKQLNSIEARLMNAPLHSGRSEDKSELLASQVGHHHESSLPITLPVSQTKSSRMEAAVGASEDMECGITHEEQVVDELLQARETFMCQRWGDLLGQLKAGKSLGVTVRQEEERSYHFENKFQQEEHRLRGLFETAEGDIHGLVRATVEKHHEQARIRKEILERKKSVECLLNTLENIQGSLSLGEEALSKLDEDEKAEEQDGQNQIRVMEAAIEDIRAKNCDARKRVSELQSTLEVLQTAALADGEEASSRADPALVEQEAEVLAEAGRLRGHAEDLQKVLETLQGLYNVAVTVVDGSDAKPGEMVLRVGYPSQHALEVTLSTSDETVQLLHARLELPIVQQRRRSLATSEMQRLMMNQVDNLVTVAQGLTPPHDLLFLAREVGWMVASRGVAKQEIRELMKRYIVKHNEAMDELTVTYAEGVVASFLLLEGYPQMPGSVRIVGLVGVGGWKDTDLAITSRSLNGLGLESLTALVDALHERIAESDSKA</sequence>
<reference evidence="2 3" key="1">
    <citation type="journal article" date="2014" name="Mol. Plant">
        <title>Chromosome Scale Genome Assembly and Transcriptome Profiling of Nannochloropsis gaditana in Nitrogen Depletion.</title>
        <authorList>
            <person name="Corteggiani Carpinelli E."/>
            <person name="Telatin A."/>
            <person name="Vitulo N."/>
            <person name="Forcato C."/>
            <person name="D'Angelo M."/>
            <person name="Schiavon R."/>
            <person name="Vezzi A."/>
            <person name="Giacometti G.M."/>
            <person name="Morosinotto T."/>
            <person name="Valle G."/>
        </authorList>
    </citation>
    <scope>NUCLEOTIDE SEQUENCE [LARGE SCALE GENOMIC DNA]</scope>
    <source>
        <strain evidence="2 3">B-31</strain>
    </source>
</reference>
<feature type="region of interest" description="Disordered" evidence="1">
    <location>
        <begin position="32"/>
        <end position="56"/>
    </location>
</feature>
<evidence type="ECO:0000256" key="1">
    <source>
        <dbReference type="SAM" id="MobiDB-lite"/>
    </source>
</evidence>
<proteinExistence type="predicted"/>
<protein>
    <submittedName>
        <fullName evidence="2">Uncharacterized protein</fullName>
    </submittedName>
</protein>
<name>W7TPT2_9STRA</name>
<gene>
    <name evidence="2" type="ORF">Naga_100007g89</name>
</gene>
<dbReference type="Proteomes" id="UP000019335">
    <property type="component" value="Chromosome 3"/>
</dbReference>
<dbReference type="AlphaFoldDB" id="W7TPT2"/>
<dbReference type="OrthoDB" id="10284197at2759"/>
<comment type="caution">
    <text evidence="2">The sequence shown here is derived from an EMBL/GenBank/DDBJ whole genome shotgun (WGS) entry which is preliminary data.</text>
</comment>
<evidence type="ECO:0000313" key="3">
    <source>
        <dbReference type="Proteomes" id="UP000019335"/>
    </source>
</evidence>
<keyword evidence="3" id="KW-1185">Reference proteome</keyword>
<evidence type="ECO:0000313" key="2">
    <source>
        <dbReference type="EMBL" id="EWM29125.1"/>
    </source>
</evidence>